<dbReference type="PANTHER" id="PTHR21624:SF1">
    <property type="entry name" value="ALKYLGLYCEROL MONOOXYGENASE"/>
    <property type="match status" value="1"/>
</dbReference>
<evidence type="ECO:0000256" key="5">
    <source>
        <dbReference type="ARBA" id="ARBA00023098"/>
    </source>
</evidence>
<keyword evidence="4" id="KW-0560">Oxidoreductase</keyword>
<evidence type="ECO:0000313" key="10">
    <source>
        <dbReference type="Proteomes" id="UP000184233"/>
    </source>
</evidence>
<dbReference type="GO" id="GO:0005506">
    <property type="term" value="F:iron ion binding"/>
    <property type="evidence" value="ECO:0007669"/>
    <property type="project" value="InterPro"/>
</dbReference>
<dbReference type="AlphaFoldDB" id="A0A1M3KXQ8"/>
<evidence type="ECO:0000256" key="1">
    <source>
        <dbReference type="ARBA" id="ARBA00004127"/>
    </source>
</evidence>
<reference evidence="9 10" key="1">
    <citation type="submission" date="2016-09" db="EMBL/GenBank/DDBJ databases">
        <title>Genome-resolved meta-omics ties microbial dynamics to process performance in biotechnology for thiocyanate degradation.</title>
        <authorList>
            <person name="Kantor R.S."/>
            <person name="Huddy R.J."/>
            <person name="Iyer R."/>
            <person name="Thomas B.C."/>
            <person name="Brown C.T."/>
            <person name="Anantharaman K."/>
            <person name="Tringe S."/>
            <person name="Hettich R.L."/>
            <person name="Harrison S.T."/>
            <person name="Banfield J.F."/>
        </authorList>
    </citation>
    <scope>NUCLEOTIDE SEQUENCE [LARGE SCALE GENOMIC DNA]</scope>
    <source>
        <strain evidence="9">59-99</strain>
    </source>
</reference>
<feature type="transmembrane region" description="Helical" evidence="7">
    <location>
        <begin position="6"/>
        <end position="22"/>
    </location>
</feature>
<dbReference type="InterPro" id="IPR051689">
    <property type="entry name" value="Sterol_desaturase/TMEM195"/>
</dbReference>
<evidence type="ECO:0000256" key="6">
    <source>
        <dbReference type="ARBA" id="ARBA00023136"/>
    </source>
</evidence>
<organism evidence="9 10">
    <name type="scientific">Candidatus Kapaibacterium thiocyanatum</name>
    <dbReference type="NCBI Taxonomy" id="1895771"/>
    <lineage>
        <taxon>Bacteria</taxon>
        <taxon>Pseudomonadati</taxon>
        <taxon>Candidatus Kapaibacteriota</taxon>
        <taxon>Candidatus Kapaibacteriia</taxon>
        <taxon>Candidatus Kapaibacteriales</taxon>
        <taxon>Candidatus Kapaibacteriaceae</taxon>
        <taxon>Candidatus Kapaibacterium</taxon>
    </lineage>
</organism>
<dbReference type="STRING" id="1895771.BGO89_10870"/>
<dbReference type="Proteomes" id="UP000184233">
    <property type="component" value="Unassembled WGS sequence"/>
</dbReference>
<feature type="domain" description="Fatty acid hydroxylase" evidence="8">
    <location>
        <begin position="86"/>
        <end position="219"/>
    </location>
</feature>
<gene>
    <name evidence="9" type="ORF">BGO89_10870</name>
</gene>
<evidence type="ECO:0000256" key="2">
    <source>
        <dbReference type="ARBA" id="ARBA00022692"/>
    </source>
</evidence>
<evidence type="ECO:0000256" key="4">
    <source>
        <dbReference type="ARBA" id="ARBA00023002"/>
    </source>
</evidence>
<comment type="caution">
    <text evidence="9">The sequence shown here is derived from an EMBL/GenBank/DDBJ whole genome shotgun (WGS) entry which is preliminary data.</text>
</comment>
<dbReference type="PANTHER" id="PTHR21624">
    <property type="entry name" value="STEROL DESATURASE-RELATED PROTEIN"/>
    <property type="match status" value="1"/>
</dbReference>
<dbReference type="GO" id="GO:0008610">
    <property type="term" value="P:lipid biosynthetic process"/>
    <property type="evidence" value="ECO:0007669"/>
    <property type="project" value="InterPro"/>
</dbReference>
<feature type="transmembrane region" description="Helical" evidence="7">
    <location>
        <begin position="82"/>
        <end position="100"/>
    </location>
</feature>
<dbReference type="GO" id="GO:0006643">
    <property type="term" value="P:membrane lipid metabolic process"/>
    <property type="evidence" value="ECO:0007669"/>
    <property type="project" value="TreeGrafter"/>
</dbReference>
<evidence type="ECO:0000256" key="3">
    <source>
        <dbReference type="ARBA" id="ARBA00022989"/>
    </source>
</evidence>
<keyword evidence="5" id="KW-0443">Lipid metabolism</keyword>
<keyword evidence="3 7" id="KW-1133">Transmembrane helix</keyword>
<sequence>MSNLEVVTMGITIGAALLFIALERMAPYSKGQRLFREGFWNDFFWYTIVQSYVLGLIIFNVLHYVDTGTGIHRWTLVRDLPLVVQVVIFLVVHDLYIYWFHRLQHRSATLWRLHEAHHSTHDVDWLSGSRSHSLEIMINQTIEFAPIVLLASPEVAVIKGCIDAVWGMYIHSNIDVRTGWLQYVINGPEMHRWHHAVDDEAHNRNFSTKLAIWDWMFGTAYLPKGAKPSGYGLGAPFPKNYFVQHAYAFRPLDDDAVDDRSGS</sequence>
<accession>A0A1M3KXQ8</accession>
<proteinExistence type="predicted"/>
<dbReference type="EMBL" id="MKVH01000024">
    <property type="protein sequence ID" value="OJX57009.1"/>
    <property type="molecule type" value="Genomic_DNA"/>
</dbReference>
<evidence type="ECO:0000256" key="7">
    <source>
        <dbReference type="SAM" id="Phobius"/>
    </source>
</evidence>
<protein>
    <submittedName>
        <fullName evidence="9">Fatty acid hydroxylase</fullName>
    </submittedName>
</protein>
<dbReference type="GO" id="GO:0016020">
    <property type="term" value="C:membrane"/>
    <property type="evidence" value="ECO:0007669"/>
    <property type="project" value="GOC"/>
</dbReference>
<evidence type="ECO:0000313" key="9">
    <source>
        <dbReference type="EMBL" id="OJX57009.1"/>
    </source>
</evidence>
<feature type="transmembrane region" description="Helical" evidence="7">
    <location>
        <begin position="43"/>
        <end position="62"/>
    </location>
</feature>
<dbReference type="InterPro" id="IPR006694">
    <property type="entry name" value="Fatty_acid_hydroxylase"/>
</dbReference>
<name>A0A1M3KXQ8_9BACT</name>
<keyword evidence="2 7" id="KW-0812">Transmembrane</keyword>
<dbReference type="GO" id="GO:0012505">
    <property type="term" value="C:endomembrane system"/>
    <property type="evidence" value="ECO:0007669"/>
    <property type="project" value="UniProtKB-SubCell"/>
</dbReference>
<evidence type="ECO:0000259" key="8">
    <source>
        <dbReference type="Pfam" id="PF04116"/>
    </source>
</evidence>
<dbReference type="Pfam" id="PF04116">
    <property type="entry name" value="FA_hydroxylase"/>
    <property type="match status" value="1"/>
</dbReference>
<comment type="subcellular location">
    <subcellularLocation>
        <location evidence="1">Endomembrane system</location>
        <topology evidence="1">Multi-pass membrane protein</topology>
    </subcellularLocation>
</comment>
<keyword evidence="6 7" id="KW-0472">Membrane</keyword>
<dbReference type="GO" id="GO:0050479">
    <property type="term" value="F:glyceryl-ether monooxygenase activity"/>
    <property type="evidence" value="ECO:0007669"/>
    <property type="project" value="TreeGrafter"/>
</dbReference>